<dbReference type="AlphaFoldDB" id="A0A6J2QM91"/>
<keyword evidence="2" id="KW-1185">Reference proteome</keyword>
<evidence type="ECO:0000313" key="2">
    <source>
        <dbReference type="Proteomes" id="UP000504630"/>
    </source>
</evidence>
<dbReference type="OrthoDB" id="8446556at2759"/>
<dbReference type="Gene3D" id="6.10.250.100">
    <property type="match status" value="1"/>
</dbReference>
<keyword evidence="1" id="KW-0732">Signal</keyword>
<feature type="chain" id="PRO_5027049042" evidence="1">
    <location>
        <begin position="21"/>
        <end position="128"/>
    </location>
</feature>
<proteinExistence type="predicted"/>
<dbReference type="KEGG" id="cgob:115015372"/>
<dbReference type="RefSeq" id="XP_029298442.1">
    <property type="nucleotide sequence ID" value="XM_029442582.1"/>
</dbReference>
<accession>A0A6J2QM91</accession>
<reference evidence="3" key="1">
    <citation type="submission" date="2025-08" db="UniProtKB">
        <authorList>
            <consortium name="RefSeq"/>
        </authorList>
    </citation>
    <scope>IDENTIFICATION</scope>
</reference>
<evidence type="ECO:0000313" key="3">
    <source>
        <dbReference type="RefSeq" id="XP_029298442.1"/>
    </source>
</evidence>
<feature type="signal peptide" evidence="1">
    <location>
        <begin position="1"/>
        <end position="20"/>
    </location>
</feature>
<dbReference type="SUPFAM" id="SSF58113">
    <property type="entry name" value="Apolipoprotein A-I"/>
    <property type="match status" value="1"/>
</dbReference>
<dbReference type="InParanoid" id="A0A6J2QM91"/>
<evidence type="ECO:0000256" key="1">
    <source>
        <dbReference type="SAM" id="SignalP"/>
    </source>
</evidence>
<protein>
    <submittedName>
        <fullName evidence="3">LOW QUALITY PROTEIN: type-4 ice-structuring protein LS-12-like</fullName>
    </submittedName>
</protein>
<dbReference type="GeneID" id="115015372"/>
<gene>
    <name evidence="3" type="primary">LOC115015372</name>
</gene>
<organism evidence="2 3">
    <name type="scientific">Cottoperca gobio</name>
    <name type="common">Frogmouth</name>
    <name type="synonym">Aphritis gobio</name>
    <dbReference type="NCBI Taxonomy" id="56716"/>
    <lineage>
        <taxon>Eukaryota</taxon>
        <taxon>Metazoa</taxon>
        <taxon>Chordata</taxon>
        <taxon>Craniata</taxon>
        <taxon>Vertebrata</taxon>
        <taxon>Euteleostomi</taxon>
        <taxon>Actinopterygii</taxon>
        <taxon>Neopterygii</taxon>
        <taxon>Teleostei</taxon>
        <taxon>Neoteleostei</taxon>
        <taxon>Acanthomorphata</taxon>
        <taxon>Eupercaria</taxon>
        <taxon>Perciformes</taxon>
        <taxon>Notothenioidei</taxon>
        <taxon>Bovichtidae</taxon>
        <taxon>Cottoperca</taxon>
    </lineage>
</organism>
<dbReference type="FunCoup" id="A0A6J2QM91">
    <property type="interactions" value="38"/>
</dbReference>
<dbReference type="Proteomes" id="UP000504630">
    <property type="component" value="Chromosome 11"/>
</dbReference>
<name>A0A6J2QM91_COTGO</name>
<sequence length="128" mass="14171">MKFSLIAAVVLLALAQGSYAQDAADLEKLGQYFEDMKNKMVQDLTQIISSHDLGNQAQTFVQDKKIQLEPLVAQIQEQLRTVATNAEAQITPLAANVQAQLQPQIDSFKKQMEAIFQQLTNPSAPIEN</sequence>